<feature type="domain" description="WH2" evidence="2">
    <location>
        <begin position="37"/>
        <end position="54"/>
    </location>
</feature>
<dbReference type="Pfam" id="PF02205">
    <property type="entry name" value="WH2"/>
    <property type="match status" value="1"/>
</dbReference>
<feature type="compositionally biased region" description="Pro residues" evidence="1">
    <location>
        <begin position="236"/>
        <end position="253"/>
    </location>
</feature>
<evidence type="ECO:0000313" key="4">
    <source>
        <dbReference type="Proteomes" id="UP000664521"/>
    </source>
</evidence>
<feature type="compositionally biased region" description="Polar residues" evidence="1">
    <location>
        <begin position="413"/>
        <end position="438"/>
    </location>
</feature>
<feature type="compositionally biased region" description="Pro residues" evidence="1">
    <location>
        <begin position="8"/>
        <end position="19"/>
    </location>
</feature>
<feature type="compositionally biased region" description="Low complexity" evidence="1">
    <location>
        <begin position="372"/>
        <end position="387"/>
    </location>
</feature>
<name>A0A8H3IA18_9LECA</name>
<feature type="compositionally biased region" description="Pro residues" evidence="1">
    <location>
        <begin position="167"/>
        <end position="180"/>
    </location>
</feature>
<keyword evidence="4" id="KW-1185">Reference proteome</keyword>
<reference evidence="3" key="1">
    <citation type="submission" date="2021-03" db="EMBL/GenBank/DDBJ databases">
        <authorList>
            <person name="Tagirdzhanova G."/>
        </authorList>
    </citation>
    <scope>NUCLEOTIDE SEQUENCE</scope>
</reference>
<comment type="caution">
    <text evidence="3">The sequence shown here is derived from an EMBL/GenBank/DDBJ whole genome shotgun (WGS) entry which is preliminary data.</text>
</comment>
<dbReference type="SMART" id="SM00246">
    <property type="entry name" value="WH2"/>
    <property type="match status" value="2"/>
</dbReference>
<evidence type="ECO:0000259" key="2">
    <source>
        <dbReference type="PROSITE" id="PS51082"/>
    </source>
</evidence>
<gene>
    <name evidence="3" type="ORF">HETSPECPRED_010133</name>
</gene>
<dbReference type="OrthoDB" id="2430277at2759"/>
<feature type="compositionally biased region" description="Pro residues" evidence="1">
    <location>
        <begin position="263"/>
        <end position="290"/>
    </location>
</feature>
<feature type="region of interest" description="Disordered" evidence="1">
    <location>
        <begin position="1"/>
        <end position="445"/>
    </location>
</feature>
<accession>A0A8H3IA18</accession>
<feature type="compositionally biased region" description="Gly residues" evidence="1">
    <location>
        <begin position="109"/>
        <end position="121"/>
    </location>
</feature>
<feature type="compositionally biased region" description="Polar residues" evidence="1">
    <location>
        <begin position="331"/>
        <end position="340"/>
    </location>
</feature>
<dbReference type="GO" id="GO:0003779">
    <property type="term" value="F:actin binding"/>
    <property type="evidence" value="ECO:0007669"/>
    <property type="project" value="InterPro"/>
</dbReference>
<evidence type="ECO:0000313" key="3">
    <source>
        <dbReference type="EMBL" id="CAF9910643.1"/>
    </source>
</evidence>
<feature type="compositionally biased region" description="Pro residues" evidence="1">
    <location>
        <begin position="298"/>
        <end position="309"/>
    </location>
</feature>
<dbReference type="AlphaFoldDB" id="A0A8H3IA18"/>
<protein>
    <recommendedName>
        <fullName evidence="2">WH2 domain-containing protein</fullName>
    </recommendedName>
</protein>
<dbReference type="InterPro" id="IPR003124">
    <property type="entry name" value="WH2_dom"/>
</dbReference>
<dbReference type="PROSITE" id="PS51082">
    <property type="entry name" value="WH2"/>
    <property type="match status" value="1"/>
</dbReference>
<feature type="compositionally biased region" description="Pro residues" evidence="1">
    <location>
        <begin position="352"/>
        <end position="371"/>
    </location>
</feature>
<organism evidence="3 4">
    <name type="scientific">Heterodermia speciosa</name>
    <dbReference type="NCBI Taxonomy" id="116794"/>
    <lineage>
        <taxon>Eukaryota</taxon>
        <taxon>Fungi</taxon>
        <taxon>Dikarya</taxon>
        <taxon>Ascomycota</taxon>
        <taxon>Pezizomycotina</taxon>
        <taxon>Lecanoromycetes</taxon>
        <taxon>OSLEUM clade</taxon>
        <taxon>Lecanoromycetidae</taxon>
        <taxon>Caliciales</taxon>
        <taxon>Physciaceae</taxon>
        <taxon>Heterodermia</taxon>
    </lineage>
</organism>
<sequence length="486" mass="48788">MPGFGGAGPPPPPPPPPGGAPGGNAIPSQPPPTASKDRGALLGDITKGTKLKKAVTNDRSAPILDKGSNPSTGPPVGGAPAIPGLGKPPTGLAPPVPGAAGNRARSNSDGGGGGGSDGGGVPAAPQLGGILAGGIPKLRKTGGGVETGADRSSSYLSDPETSRHIAPKPPDSSAPKPPTAPRLNALRPGLPTSESSPPQPANPLAANLRKVPPRPRQRPTPDIPSRAQSTADITPPRAPPVPPSLSKPPPPPIASRKPSTAAPSPPPPKAPTPPSAPPPPISSAPRPPLPSTVSAPIPSAPPPPPPPVIAPQAPSSRSTPPPPPSITPSINNENLSQSLAMQAARNAFGSGPPSPAASPAAPPPPPPPGPFPLTSRHTTTTTHTSAPAAPPPPPLSRPMSQQPAKSMLEPSAYTLSNGNNSIRNTSPLRNNVSTNGAGSSRIRIEDSRWRFQDESQLPKAREFMGFAKKYRAGRGSSVPLDLSQFR</sequence>
<evidence type="ECO:0000256" key="1">
    <source>
        <dbReference type="SAM" id="MobiDB-lite"/>
    </source>
</evidence>
<dbReference type="Proteomes" id="UP000664521">
    <property type="component" value="Unassembled WGS sequence"/>
</dbReference>
<proteinExistence type="predicted"/>
<dbReference type="EMBL" id="CAJPDS010000009">
    <property type="protein sequence ID" value="CAF9910643.1"/>
    <property type="molecule type" value="Genomic_DNA"/>
</dbReference>